<comment type="function">
    <text evidence="9">Catalyzes the NADPH-dependent reduction of ketopantoate into pantoic acid.</text>
</comment>
<dbReference type="AlphaFoldDB" id="A0A9D0YPY5"/>
<evidence type="ECO:0000256" key="2">
    <source>
        <dbReference type="ARBA" id="ARBA00007870"/>
    </source>
</evidence>
<dbReference type="GO" id="GO:0005737">
    <property type="term" value="C:cytoplasm"/>
    <property type="evidence" value="ECO:0007669"/>
    <property type="project" value="TreeGrafter"/>
</dbReference>
<evidence type="ECO:0000259" key="10">
    <source>
        <dbReference type="Pfam" id="PF02558"/>
    </source>
</evidence>
<dbReference type="PANTHER" id="PTHR21708:SF26">
    <property type="entry name" value="2-DEHYDROPANTOATE 2-REDUCTASE"/>
    <property type="match status" value="1"/>
</dbReference>
<keyword evidence="9" id="KW-0566">Pantothenate biosynthesis</keyword>
<dbReference type="Pfam" id="PF08546">
    <property type="entry name" value="ApbA_C"/>
    <property type="match status" value="1"/>
</dbReference>
<dbReference type="InterPro" id="IPR008927">
    <property type="entry name" value="6-PGluconate_DH-like_C_sf"/>
</dbReference>
<dbReference type="Gene3D" id="3.40.50.720">
    <property type="entry name" value="NAD(P)-binding Rossmann-like Domain"/>
    <property type="match status" value="1"/>
</dbReference>
<comment type="similarity">
    <text evidence="2 9">Belongs to the ketopantoate reductase family.</text>
</comment>
<evidence type="ECO:0000256" key="8">
    <source>
        <dbReference type="ARBA" id="ARBA00048793"/>
    </source>
</evidence>
<dbReference type="Proteomes" id="UP000606463">
    <property type="component" value="Unassembled WGS sequence"/>
</dbReference>
<dbReference type="InterPro" id="IPR051402">
    <property type="entry name" value="KPR-Related"/>
</dbReference>
<comment type="caution">
    <text evidence="12">The sequence shown here is derived from an EMBL/GenBank/DDBJ whole genome shotgun (WGS) entry which is preliminary data.</text>
</comment>
<proteinExistence type="inferred from homology"/>
<evidence type="ECO:0000256" key="6">
    <source>
        <dbReference type="ARBA" id="ARBA00023002"/>
    </source>
</evidence>
<dbReference type="GO" id="GO:0008677">
    <property type="term" value="F:2-dehydropantoate 2-reductase activity"/>
    <property type="evidence" value="ECO:0007669"/>
    <property type="project" value="UniProtKB-EC"/>
</dbReference>
<dbReference type="InterPro" id="IPR013332">
    <property type="entry name" value="KPR_N"/>
</dbReference>
<name>A0A9D0YPY5_AQUAO</name>
<evidence type="ECO:0000256" key="3">
    <source>
        <dbReference type="ARBA" id="ARBA00013014"/>
    </source>
</evidence>
<accession>A0A9D0YPY5</accession>
<reference evidence="12" key="1">
    <citation type="journal article" date="2020" name="ISME J.">
        <title>Gammaproteobacteria mediating utilization of methyl-, sulfur- and petroleum organic compounds in deep ocean hydrothermal plumes.</title>
        <authorList>
            <person name="Zhou Z."/>
            <person name="Liu Y."/>
            <person name="Pan J."/>
            <person name="Cron B.R."/>
            <person name="Toner B.M."/>
            <person name="Anantharaman K."/>
            <person name="Breier J.A."/>
            <person name="Dick G.J."/>
            <person name="Li M."/>
        </authorList>
    </citation>
    <scope>NUCLEOTIDE SEQUENCE</scope>
    <source>
        <strain evidence="12">SZUA-1501</strain>
    </source>
</reference>
<evidence type="ECO:0000259" key="11">
    <source>
        <dbReference type="Pfam" id="PF08546"/>
    </source>
</evidence>
<gene>
    <name evidence="12" type="ORF">EYH37_05410</name>
</gene>
<protein>
    <recommendedName>
        <fullName evidence="4 9">2-dehydropantoate 2-reductase</fullName>
        <ecNumber evidence="3 9">1.1.1.169</ecNumber>
    </recommendedName>
    <alternativeName>
        <fullName evidence="7 9">Ketopantoate reductase</fullName>
    </alternativeName>
</protein>
<dbReference type="NCBIfam" id="TIGR00745">
    <property type="entry name" value="apbA_panE"/>
    <property type="match status" value="1"/>
</dbReference>
<dbReference type="Pfam" id="PF02558">
    <property type="entry name" value="ApbA"/>
    <property type="match status" value="1"/>
</dbReference>
<dbReference type="Gene3D" id="1.10.1040.10">
    <property type="entry name" value="N-(1-d-carboxylethyl)-l-norvaline Dehydrogenase, domain 2"/>
    <property type="match status" value="1"/>
</dbReference>
<dbReference type="EC" id="1.1.1.169" evidence="3 9"/>
<evidence type="ECO:0000256" key="4">
    <source>
        <dbReference type="ARBA" id="ARBA00019465"/>
    </source>
</evidence>
<keyword evidence="6 9" id="KW-0560">Oxidoreductase</keyword>
<evidence type="ECO:0000256" key="1">
    <source>
        <dbReference type="ARBA" id="ARBA00004994"/>
    </source>
</evidence>
<evidence type="ECO:0000256" key="7">
    <source>
        <dbReference type="ARBA" id="ARBA00032024"/>
    </source>
</evidence>
<dbReference type="FunFam" id="1.10.1040.10:FF:000017">
    <property type="entry name" value="2-dehydropantoate 2-reductase"/>
    <property type="match status" value="1"/>
</dbReference>
<organism evidence="12 13">
    <name type="scientific">Aquifex aeolicus</name>
    <dbReference type="NCBI Taxonomy" id="63363"/>
    <lineage>
        <taxon>Bacteria</taxon>
        <taxon>Pseudomonadati</taxon>
        <taxon>Aquificota</taxon>
        <taxon>Aquificia</taxon>
        <taxon>Aquificales</taxon>
        <taxon>Aquificaceae</taxon>
        <taxon>Aquifex</taxon>
    </lineage>
</organism>
<dbReference type="InterPro" id="IPR036291">
    <property type="entry name" value="NAD(P)-bd_dom_sf"/>
</dbReference>
<keyword evidence="5 9" id="KW-0521">NADP</keyword>
<dbReference type="PANTHER" id="PTHR21708">
    <property type="entry name" value="PROBABLE 2-DEHYDROPANTOATE 2-REDUCTASE"/>
    <property type="match status" value="1"/>
</dbReference>
<dbReference type="SUPFAM" id="SSF48179">
    <property type="entry name" value="6-phosphogluconate dehydrogenase C-terminal domain-like"/>
    <property type="match status" value="1"/>
</dbReference>
<feature type="domain" description="Ketopantoate reductase N-terminal" evidence="10">
    <location>
        <begin position="3"/>
        <end position="151"/>
    </location>
</feature>
<dbReference type="SUPFAM" id="SSF51735">
    <property type="entry name" value="NAD(P)-binding Rossmann-fold domains"/>
    <property type="match status" value="1"/>
</dbReference>
<comment type="catalytic activity">
    <reaction evidence="8 9">
        <text>(R)-pantoate + NADP(+) = 2-dehydropantoate + NADPH + H(+)</text>
        <dbReference type="Rhea" id="RHEA:16233"/>
        <dbReference type="ChEBI" id="CHEBI:11561"/>
        <dbReference type="ChEBI" id="CHEBI:15378"/>
        <dbReference type="ChEBI" id="CHEBI:15980"/>
        <dbReference type="ChEBI" id="CHEBI:57783"/>
        <dbReference type="ChEBI" id="CHEBI:58349"/>
        <dbReference type="EC" id="1.1.1.169"/>
    </reaction>
</comment>
<evidence type="ECO:0000313" key="12">
    <source>
        <dbReference type="EMBL" id="HIP98778.1"/>
    </source>
</evidence>
<evidence type="ECO:0000313" key="13">
    <source>
        <dbReference type="Proteomes" id="UP000606463"/>
    </source>
</evidence>
<feature type="domain" description="Ketopantoate reductase C-terminal" evidence="11">
    <location>
        <begin position="180"/>
        <end position="307"/>
    </location>
</feature>
<comment type="pathway">
    <text evidence="1 9">Cofactor biosynthesis; (R)-pantothenate biosynthesis; (R)-pantoate from 3-methyl-2-oxobutanoate: step 2/2.</text>
</comment>
<dbReference type="EMBL" id="DQVE01000055">
    <property type="protein sequence ID" value="HIP98778.1"/>
    <property type="molecule type" value="Genomic_DNA"/>
</dbReference>
<evidence type="ECO:0000256" key="9">
    <source>
        <dbReference type="RuleBase" id="RU362068"/>
    </source>
</evidence>
<evidence type="ECO:0000256" key="5">
    <source>
        <dbReference type="ARBA" id="ARBA00022857"/>
    </source>
</evidence>
<sequence>MRILIFGLGAIGGIFAGFLKKAGNEVYAIGRRRNISTVREKGLKIVGIWGEHKVNLNGVYKSVDELPLREFDLVILTVKSYDTTEALNHLMGLRFKYLLLAQNGYGNYEKAKEIFPSEKLILAMVIFGARITPKVEFEVTVCGDDVVIGNPDGAIEEKTLKEIAQTVNSAGIPTRYSSDVYKYLWDKILYNCALNPLGALLETNYGTLAGMEETKILMGQIIEEIFKVAKAKGIELFWKNPEEYRRFFFEKLIPPTADHYPSMLWDVKSGKRTEIDALNGAIVGLGKEVGVSTPINEVITKLVKAKEKLRLKA</sequence>
<dbReference type="InterPro" id="IPR013328">
    <property type="entry name" value="6PGD_dom2"/>
</dbReference>
<dbReference type="InterPro" id="IPR003710">
    <property type="entry name" value="ApbA"/>
</dbReference>
<dbReference type="GO" id="GO:0015940">
    <property type="term" value="P:pantothenate biosynthetic process"/>
    <property type="evidence" value="ECO:0007669"/>
    <property type="project" value="UniProtKB-KW"/>
</dbReference>
<dbReference type="InterPro" id="IPR013752">
    <property type="entry name" value="KPA_reductase"/>
</dbReference>